<evidence type="ECO:0000313" key="1">
    <source>
        <dbReference type="EMBL" id="DAF95978.1"/>
    </source>
</evidence>
<name>A0A8S5UNJ2_9CAUD</name>
<sequence>MFFPRIALLCKSEKFSTANAGKGFYLTGNNWQEVYDLFLKYYVSEYGTHGAA</sequence>
<proteinExistence type="predicted"/>
<protein>
    <submittedName>
        <fullName evidence="1">Uncharacterized protein</fullName>
    </submittedName>
</protein>
<organism evidence="1">
    <name type="scientific">Myoviridae sp. ctwVB15</name>
    <dbReference type="NCBI Taxonomy" id="2825208"/>
    <lineage>
        <taxon>Viruses</taxon>
        <taxon>Duplodnaviria</taxon>
        <taxon>Heunggongvirae</taxon>
        <taxon>Uroviricota</taxon>
        <taxon>Caudoviricetes</taxon>
    </lineage>
</organism>
<dbReference type="EMBL" id="BK016112">
    <property type="protein sequence ID" value="DAF95978.1"/>
    <property type="molecule type" value="Genomic_DNA"/>
</dbReference>
<reference evidence="1" key="1">
    <citation type="journal article" date="2021" name="Proc. Natl. Acad. Sci. U.S.A.">
        <title>A Catalog of Tens of Thousands of Viruses from Human Metagenomes Reveals Hidden Associations with Chronic Diseases.</title>
        <authorList>
            <person name="Tisza M.J."/>
            <person name="Buck C.B."/>
        </authorList>
    </citation>
    <scope>NUCLEOTIDE SEQUENCE</scope>
    <source>
        <strain evidence="1">CtwVB15</strain>
    </source>
</reference>
<accession>A0A8S5UNJ2</accession>